<evidence type="ECO:0000256" key="1">
    <source>
        <dbReference type="SAM" id="MobiDB-lite"/>
    </source>
</evidence>
<dbReference type="AlphaFoldDB" id="Q6IHL3"/>
<organism evidence="2">
    <name type="scientific">Drosophila melanogaster</name>
    <name type="common">Fruit fly</name>
    <dbReference type="NCBI Taxonomy" id="7227"/>
    <lineage>
        <taxon>Eukaryota</taxon>
        <taxon>Metazoa</taxon>
        <taxon>Ecdysozoa</taxon>
        <taxon>Arthropoda</taxon>
        <taxon>Hexapoda</taxon>
        <taxon>Insecta</taxon>
        <taxon>Pterygota</taxon>
        <taxon>Neoptera</taxon>
        <taxon>Endopterygota</taxon>
        <taxon>Diptera</taxon>
        <taxon>Brachycera</taxon>
        <taxon>Muscomorpha</taxon>
        <taxon>Ephydroidea</taxon>
        <taxon>Drosophilidae</taxon>
        <taxon>Drosophila</taxon>
        <taxon>Sophophora</taxon>
    </lineage>
</organism>
<evidence type="ECO:0000313" key="2">
    <source>
        <dbReference type="EMBL" id="DAA03602.1"/>
    </source>
</evidence>
<sequence length="68" mass="7916">MKENAVKNAHESVDDGNAPEHGVLVRRAMGKGHRERTWHRQLNCEPLAKDDYDFPPNYVFFNLHDELV</sequence>
<protein>
    <submittedName>
        <fullName evidence="2">HDC02262</fullName>
    </submittedName>
</protein>
<reference evidence="2" key="1">
    <citation type="journal article" date="2003" name="Genome Biol.">
        <title>An integrated gene annotation and transcriptional profiling approach towards the full gene content of the Drosophila genome.</title>
        <authorList>
            <person name="Hild M."/>
            <person name="Beckmann B."/>
            <person name="Haas S.A."/>
            <person name="Koch B."/>
            <person name="Solovyev V."/>
            <person name="Busold C."/>
            <person name="Fellenberg K."/>
            <person name="Boutros M."/>
            <person name="Vingron M."/>
            <person name="Sauer F."/>
            <person name="Hoheisel J.D."/>
            <person name="Paro R."/>
        </authorList>
    </citation>
    <scope>NUCLEOTIDE SEQUENCE</scope>
</reference>
<accession>Q6IHL3</accession>
<dbReference type="EMBL" id="BK003403">
    <property type="protein sequence ID" value="DAA03602.1"/>
    <property type="molecule type" value="Genomic_DNA"/>
</dbReference>
<name>Q6IHL3_DROME</name>
<feature type="compositionally biased region" description="Basic and acidic residues" evidence="1">
    <location>
        <begin position="1"/>
        <end position="13"/>
    </location>
</feature>
<gene>
    <name evidence="2" type="ORF">HDC02262</name>
</gene>
<proteinExistence type="predicted"/>
<feature type="region of interest" description="Disordered" evidence="1">
    <location>
        <begin position="1"/>
        <end position="21"/>
    </location>
</feature>